<proteinExistence type="inferred from homology"/>
<feature type="domain" description="Phosphoacetylglucosamine mutase AMG1" evidence="8">
    <location>
        <begin position="171"/>
        <end position="277"/>
    </location>
</feature>
<dbReference type="PRINTS" id="PR00509">
    <property type="entry name" value="PGMPMM"/>
</dbReference>
<feature type="active site" description="Phosphoserine intermediate" evidence="4">
    <location>
        <position position="91"/>
    </location>
</feature>
<feature type="binding site" evidence="5">
    <location>
        <position position="271"/>
    </location>
    <ligand>
        <name>Mg(2+)</name>
        <dbReference type="ChEBI" id="CHEBI:18420"/>
    </ligand>
</feature>
<evidence type="ECO:0000259" key="6">
    <source>
        <dbReference type="Pfam" id="PF02878"/>
    </source>
</evidence>
<name>A0AAN8FPD2_TRICO</name>
<comment type="cofactor">
    <cofactor evidence="3 5">
        <name>Mg(2+)</name>
        <dbReference type="ChEBI" id="CHEBI:18420"/>
    </cofactor>
    <text evidence="3 5">Binds 1 Mg(2+) ion per subunit.</text>
</comment>
<feature type="domain" description="Phosphoacetylglucosamine mutase AMG1" evidence="7">
    <location>
        <begin position="474"/>
        <end position="567"/>
    </location>
</feature>
<evidence type="ECO:0000313" key="9">
    <source>
        <dbReference type="EMBL" id="KAK5978117.1"/>
    </source>
</evidence>
<comment type="function">
    <text evidence="3">Catalyzes the conversion of GlcNAc-6-P into GlcNAc-1-P during the synthesis of uridine diphosphate/UDP-GlcNAc, a sugar nucleotide critical to multiple glycosylation pathways including protein N- and O-glycosylation.</text>
</comment>
<comment type="catalytic activity">
    <reaction evidence="3">
        <text>N-acetyl-alpha-D-glucosamine 1-phosphate = N-acetyl-D-glucosamine 6-phosphate</text>
        <dbReference type="Rhea" id="RHEA:23804"/>
        <dbReference type="ChEBI" id="CHEBI:57513"/>
        <dbReference type="ChEBI" id="CHEBI:57776"/>
        <dbReference type="EC" id="5.4.2.3"/>
    </reaction>
</comment>
<comment type="caution">
    <text evidence="9">The sequence shown here is derived from an EMBL/GenBank/DDBJ whole genome shotgun (WGS) entry which is preliminary data.</text>
</comment>
<evidence type="ECO:0000256" key="1">
    <source>
        <dbReference type="ARBA" id="ARBA00010231"/>
    </source>
</evidence>
<accession>A0AAN8FPD2</accession>
<keyword evidence="3 5" id="KW-0479">Metal-binding</keyword>
<evidence type="ECO:0000256" key="4">
    <source>
        <dbReference type="PIRSR" id="PIRSR016408-1"/>
    </source>
</evidence>
<feature type="domain" description="Alpha-D-phosphohexomutase alpha/beta/alpha" evidence="6">
    <location>
        <begin position="77"/>
        <end position="113"/>
    </location>
</feature>
<evidence type="ECO:0000259" key="8">
    <source>
        <dbReference type="Pfam" id="PF21405"/>
    </source>
</evidence>
<keyword evidence="3" id="KW-0413">Isomerase</keyword>
<dbReference type="Pfam" id="PF21405">
    <property type="entry name" value="AMG1_II"/>
    <property type="match status" value="1"/>
</dbReference>
<feature type="binding site" evidence="5">
    <location>
        <position position="273"/>
    </location>
    <ligand>
        <name>Mg(2+)</name>
        <dbReference type="ChEBI" id="CHEBI:18420"/>
    </ligand>
</feature>
<dbReference type="Gene3D" id="3.40.120.10">
    <property type="entry name" value="Alpha-D-Glucose-1,6-Bisphosphate, subunit A, domain 3"/>
    <property type="match status" value="3"/>
</dbReference>
<dbReference type="InterPro" id="IPR049023">
    <property type="entry name" value="AMG1_II"/>
</dbReference>
<evidence type="ECO:0000256" key="3">
    <source>
        <dbReference type="PIRNR" id="PIRNR016408"/>
    </source>
</evidence>
<dbReference type="Pfam" id="PF02878">
    <property type="entry name" value="PGM_PMM_I"/>
    <property type="match status" value="1"/>
</dbReference>
<dbReference type="AlphaFoldDB" id="A0AAN8FPD2"/>
<protein>
    <recommendedName>
        <fullName evidence="3">Phosphoacetylglucosamine mutase</fullName>
        <shortName evidence="3">PAGM</shortName>
        <ecNumber evidence="3">5.4.2.3</ecNumber>
    </recommendedName>
    <alternativeName>
        <fullName evidence="3">Acetylglucosamine phosphomutase</fullName>
    </alternativeName>
    <alternativeName>
        <fullName evidence="3">N-acetylglucosamine-phosphate mutase</fullName>
    </alternativeName>
</protein>
<reference evidence="9 10" key="1">
    <citation type="submission" date="2019-10" db="EMBL/GenBank/DDBJ databases">
        <title>Assembly and Annotation for the nematode Trichostrongylus colubriformis.</title>
        <authorList>
            <person name="Martin J."/>
        </authorList>
    </citation>
    <scope>NUCLEOTIDE SEQUENCE [LARGE SCALE GENOMIC DNA]</scope>
    <source>
        <strain evidence="9">G859</strain>
        <tissue evidence="9">Whole worm</tissue>
    </source>
</reference>
<dbReference type="GO" id="GO:0000287">
    <property type="term" value="F:magnesium ion binding"/>
    <property type="evidence" value="ECO:0007669"/>
    <property type="project" value="InterPro"/>
</dbReference>
<dbReference type="GO" id="GO:0005975">
    <property type="term" value="P:carbohydrate metabolic process"/>
    <property type="evidence" value="ECO:0007669"/>
    <property type="project" value="InterPro"/>
</dbReference>
<dbReference type="InterPro" id="IPR016066">
    <property type="entry name" value="A-D-PHexomutase_CS"/>
</dbReference>
<evidence type="ECO:0000256" key="2">
    <source>
        <dbReference type="ARBA" id="ARBA00022553"/>
    </source>
</evidence>
<dbReference type="InterPro" id="IPR016657">
    <property type="entry name" value="PAGM"/>
</dbReference>
<dbReference type="Proteomes" id="UP001331761">
    <property type="component" value="Unassembled WGS sequence"/>
</dbReference>
<sequence>MFDISLIHAIGNPGMADLLPVEAPEDFTRCRNRDHTGRLCPIPDDVHFVYGTAGFRYNADMLPFVVFRMGYLAGLRARELNQAVGVMITASHNPAKDNGVKIVDPKGEMLATEWERYASELGQIAPRPSTPNALVICAWTHGVPYESHGVLTTPQLHYIVRCKNDPSFGDAREIGYYARISDAFKKLQKLGTKSERSGYSPDLILDCANGVGGSKMRMLCRFLPEGSLNIQFRNEDGELNHECGADYVKIGQILPAGFDDVDVTAKCASFDGDADRLIYFRAAGDGKKAVLLDGDIIAVLLTKFIKEALDDAGINDLSIGVVQTAYANGNSTKYLQEVVGVNPVFVPTGVKHLHHAAMKFDIGIYFEANGHGTALDDAESMIYRSVFLQTAYANGNSTKYLQEVVGVNPVFVPTGVKHLHHAAMKFDIGIYFEANGHGTVVFSEKFDQLIRKKNQPIGLSKLQEKRAFEENSFFEYVNFQGVNPVFVPTGVKHLHHAAMKFDIGIYFEANGHGTVVFSEKFDQLIRKNNQSNDAVKRLHYLSIVINEVVGDAMADLLVVESLLRWYGYSIDDWEQALYTNAPNVQIKLPVRLKLNALLNIVFDHE</sequence>
<dbReference type="PIRSF" id="PIRSF016408">
    <property type="entry name" value="PAGM"/>
    <property type="match status" value="1"/>
</dbReference>
<dbReference type="InterPro" id="IPR016055">
    <property type="entry name" value="A-D-PHexomutase_a/b/a-I/II/III"/>
</dbReference>
<feature type="binding site" description="via phosphate group" evidence="5">
    <location>
        <position position="91"/>
    </location>
    <ligand>
        <name>Mg(2+)</name>
        <dbReference type="ChEBI" id="CHEBI:18420"/>
    </ligand>
</feature>
<comment type="similarity">
    <text evidence="1 3">Belongs to the phosphohexose mutase family.</text>
</comment>
<evidence type="ECO:0000259" key="7">
    <source>
        <dbReference type="Pfam" id="PF21404"/>
    </source>
</evidence>
<evidence type="ECO:0000256" key="5">
    <source>
        <dbReference type="PIRSR" id="PIRSR016408-3"/>
    </source>
</evidence>
<dbReference type="Pfam" id="PF21404">
    <property type="entry name" value="AMG1_III"/>
    <property type="match status" value="3"/>
</dbReference>
<dbReference type="InterPro" id="IPR049022">
    <property type="entry name" value="AMG1_III"/>
</dbReference>
<dbReference type="InterPro" id="IPR005841">
    <property type="entry name" value="Alpha-D-phosphohexomutase_SF"/>
</dbReference>
<feature type="domain" description="Phosphoacetylglucosamine mutase AMG1" evidence="7">
    <location>
        <begin position="293"/>
        <end position="375"/>
    </location>
</feature>
<dbReference type="PANTHER" id="PTHR45955">
    <property type="entry name" value="PHOSPHOACETYLGLUCOSAMINE MUTASE"/>
    <property type="match status" value="1"/>
</dbReference>
<dbReference type="GO" id="GO:0004610">
    <property type="term" value="F:phosphoacetylglucosamine mutase activity"/>
    <property type="evidence" value="ECO:0007669"/>
    <property type="project" value="UniProtKB-UniRule"/>
</dbReference>
<dbReference type="PANTHER" id="PTHR45955:SF1">
    <property type="entry name" value="PHOSPHOACETYLGLUCOSAMINE MUTASE"/>
    <property type="match status" value="1"/>
</dbReference>
<dbReference type="EMBL" id="WIXE01009788">
    <property type="protein sequence ID" value="KAK5978117.1"/>
    <property type="molecule type" value="Genomic_DNA"/>
</dbReference>
<dbReference type="PROSITE" id="PS00710">
    <property type="entry name" value="PGM_PMM"/>
    <property type="match status" value="1"/>
</dbReference>
<dbReference type="SUPFAM" id="SSF53738">
    <property type="entry name" value="Phosphoglucomutase, first 3 domains"/>
    <property type="match status" value="2"/>
</dbReference>
<evidence type="ECO:0000313" key="10">
    <source>
        <dbReference type="Proteomes" id="UP001331761"/>
    </source>
</evidence>
<dbReference type="GO" id="GO:0006048">
    <property type="term" value="P:UDP-N-acetylglucosamine biosynthetic process"/>
    <property type="evidence" value="ECO:0007669"/>
    <property type="project" value="UniProtKB-UniRule"/>
</dbReference>
<comment type="pathway">
    <text evidence="3">Nucleotide-sugar biosynthesis; UDP-N-acetyl-alpha-D-glucosamine biosynthesis; N-acetyl-alpha-D-glucosamine 1-phosphate from alpha-D-glucosamine 6-phosphate (route I): step 2/2.</text>
</comment>
<keyword evidence="3 5" id="KW-0460">Magnesium</keyword>
<gene>
    <name evidence="9" type="ORF">GCK32_009666</name>
</gene>
<dbReference type="EC" id="5.4.2.3" evidence="3"/>
<dbReference type="InterPro" id="IPR005844">
    <property type="entry name" value="A-D-PHexomutase_a/b/a-I"/>
</dbReference>
<keyword evidence="2" id="KW-0597">Phosphoprotein</keyword>
<organism evidence="9 10">
    <name type="scientific">Trichostrongylus colubriformis</name>
    <name type="common">Black scour worm</name>
    <dbReference type="NCBI Taxonomy" id="6319"/>
    <lineage>
        <taxon>Eukaryota</taxon>
        <taxon>Metazoa</taxon>
        <taxon>Ecdysozoa</taxon>
        <taxon>Nematoda</taxon>
        <taxon>Chromadorea</taxon>
        <taxon>Rhabditida</taxon>
        <taxon>Rhabditina</taxon>
        <taxon>Rhabditomorpha</taxon>
        <taxon>Strongyloidea</taxon>
        <taxon>Trichostrongylidae</taxon>
        <taxon>Trichostrongylus</taxon>
    </lineage>
</organism>
<keyword evidence="10" id="KW-1185">Reference proteome</keyword>
<feature type="domain" description="Phosphoacetylglucosamine mutase AMG1" evidence="7">
    <location>
        <begin position="387"/>
        <end position="455"/>
    </location>
</feature>
<feature type="binding site" evidence="5">
    <location>
        <position position="275"/>
    </location>
    <ligand>
        <name>Mg(2+)</name>
        <dbReference type="ChEBI" id="CHEBI:18420"/>
    </ligand>
</feature>